<evidence type="ECO:0000313" key="3">
    <source>
        <dbReference type="Proteomes" id="UP001059912"/>
    </source>
</evidence>
<dbReference type="RefSeq" id="WP_255900419.1">
    <property type="nucleotide sequence ID" value="NZ_CP050463.1"/>
</dbReference>
<evidence type="ECO:0000313" key="2">
    <source>
        <dbReference type="EMBL" id="UTZ30711.1"/>
    </source>
</evidence>
<proteinExistence type="predicted"/>
<organism evidence="2 3">
    <name type="scientific">Vibrio campbellii</name>
    <dbReference type="NCBI Taxonomy" id="680"/>
    <lineage>
        <taxon>Bacteria</taxon>
        <taxon>Pseudomonadati</taxon>
        <taxon>Pseudomonadota</taxon>
        <taxon>Gammaproteobacteria</taxon>
        <taxon>Vibrionales</taxon>
        <taxon>Vibrionaceae</taxon>
        <taxon>Vibrio</taxon>
    </lineage>
</organism>
<keyword evidence="1" id="KW-0472">Membrane</keyword>
<keyword evidence="3" id="KW-1185">Reference proteome</keyword>
<sequence>MMKRTDTAKPWWKKRHAQRLVNWRDEFNNKITLDAYPDPGEPIMSVNDNVLSIRNAAHNIRSVYFLPWVIGFWLLSVSFIYDFGPNGGMINNAHYNIQKNNDLEARGMDYDKKRDLYYKTLIGENGKGSRLDLIYAVNQYGSDTYRQSINGELVFISVLTLLSIVLTACLLRFPRLAEIHFDRQRGIVYTWRFGKIAACKFENLGFREDKIGLTLFLYGESKKHQSGYWPVLFGLQPTGKAHMNSEDDNTFLMAQLFAFMDKGKQAVITEDKFKRQQPGTYIFIDKKPKDFDARLAEILKREYELPEIYVKHTF</sequence>
<feature type="transmembrane region" description="Helical" evidence="1">
    <location>
        <begin position="63"/>
        <end position="81"/>
    </location>
</feature>
<keyword evidence="1" id="KW-0812">Transmembrane</keyword>
<dbReference type="EMBL" id="CP050470">
    <property type="protein sequence ID" value="UTZ30711.1"/>
    <property type="molecule type" value="Genomic_DNA"/>
</dbReference>
<gene>
    <name evidence="2" type="ORF">HB762_04495</name>
</gene>
<name>A0ABY5IAF4_9VIBR</name>
<keyword evidence="1" id="KW-1133">Transmembrane helix</keyword>
<dbReference type="Proteomes" id="UP001059912">
    <property type="component" value="Chromosome 1"/>
</dbReference>
<reference evidence="2" key="1">
    <citation type="submission" date="2020-03" db="EMBL/GenBank/DDBJ databases">
        <title>Five strains of Vibrio campbellii isolated from Mariana Trench.</title>
        <authorList>
            <person name="Liang J."/>
            <person name="Zhang X.-H."/>
        </authorList>
    </citation>
    <scope>NUCLEOTIDE SEQUENCE</scope>
    <source>
        <strain evidence="2">LJC013</strain>
    </source>
</reference>
<evidence type="ECO:0000256" key="1">
    <source>
        <dbReference type="SAM" id="Phobius"/>
    </source>
</evidence>
<protein>
    <submittedName>
        <fullName evidence="2">Uncharacterized protein</fullName>
    </submittedName>
</protein>
<accession>A0ABY5IAF4</accession>
<feature type="transmembrane region" description="Helical" evidence="1">
    <location>
        <begin position="153"/>
        <end position="173"/>
    </location>
</feature>